<protein>
    <submittedName>
        <fullName evidence="1">Uncharacterized protein</fullName>
    </submittedName>
</protein>
<reference evidence="2" key="1">
    <citation type="journal article" date="2023" name="Int. J. Syst. Evol. Microbiol.">
        <title>Claveliimonas bilis gen. nov., sp. nov., deoxycholic acid-producing bacteria isolated from human faeces, and reclassification of Sellimonas monacensis Zenner et al. 2021 as Claveliimonas monacensis comb. nov.</title>
        <authorList>
            <person name="Hisatomi A."/>
            <person name="Kastawa N.W.E.P.G."/>
            <person name="Song I."/>
            <person name="Ohkuma M."/>
            <person name="Fukiya S."/>
            <person name="Sakamoto M."/>
        </authorList>
    </citation>
    <scope>NUCLEOTIDE SEQUENCE [LARGE SCALE GENOMIC DNA]</scope>
    <source>
        <strain evidence="2">12BBH14</strain>
    </source>
</reference>
<sequence length="305" mass="35256">MRRSDGRETWHRLLEWDKGQAPAERLAAVVLFSDGFRNVDPSHPLGGRDGLKDMILTNNGTKWIGAVYFPRGQQSFSDIKSKFEHDLQGVKQNEANGIVFVTNQELRLSERKELTEIDDDIDVQIYHLERLATLLNSPANYGVRMEFLEIEMNKEEQLAFFANQNQKISNIEATLEKLTIGLEEYKLSKRLPEAKQVENLFESEEEEFYEEDEPRSIDEIVDAVGGFLDKIWFDRHLSLRYRIETGMEAVDPEIWKGALNSAQKVIDKYGEENLGPYSDFEWGMLNGKLSALRWVLGDDWDMLDT</sequence>
<evidence type="ECO:0000313" key="1">
    <source>
        <dbReference type="EMBL" id="BDZ76866.1"/>
    </source>
</evidence>
<accession>A0ABM8I8V0</accession>
<gene>
    <name evidence="1" type="ORF">Lac1_10490</name>
</gene>
<keyword evidence="2" id="KW-1185">Reference proteome</keyword>
<proteinExistence type="predicted"/>
<evidence type="ECO:0000313" key="2">
    <source>
        <dbReference type="Proteomes" id="UP001305815"/>
    </source>
</evidence>
<name>A0ABM8I8V0_9FIRM</name>
<organism evidence="1 2">
    <name type="scientific">Claveliimonas bilis</name>
    <dbReference type="NCBI Taxonomy" id="3028070"/>
    <lineage>
        <taxon>Bacteria</taxon>
        <taxon>Bacillati</taxon>
        <taxon>Bacillota</taxon>
        <taxon>Clostridia</taxon>
        <taxon>Lachnospirales</taxon>
        <taxon>Lachnospiraceae</taxon>
        <taxon>Claveliimonas</taxon>
    </lineage>
</organism>
<dbReference type="EMBL" id="AP027742">
    <property type="protein sequence ID" value="BDZ76866.1"/>
    <property type="molecule type" value="Genomic_DNA"/>
</dbReference>
<dbReference type="Proteomes" id="UP001305815">
    <property type="component" value="Chromosome"/>
</dbReference>
<dbReference type="RefSeq" id="WP_316266469.1">
    <property type="nucleotide sequence ID" value="NZ_AP027742.1"/>
</dbReference>